<gene>
    <name evidence="7" type="ORF">B0G62_11513</name>
</gene>
<evidence type="ECO:0000256" key="2">
    <source>
        <dbReference type="ARBA" id="ARBA00022723"/>
    </source>
</evidence>
<evidence type="ECO:0000313" key="8">
    <source>
        <dbReference type="Proteomes" id="UP000237381"/>
    </source>
</evidence>
<proteinExistence type="predicted"/>
<dbReference type="Pfam" id="PF07731">
    <property type="entry name" value="Cu-oxidase_2"/>
    <property type="match status" value="1"/>
</dbReference>
<organism evidence="7 8">
    <name type="scientific">Paraburkholderia eburnea</name>
    <dbReference type="NCBI Taxonomy" id="1189126"/>
    <lineage>
        <taxon>Bacteria</taxon>
        <taxon>Pseudomonadati</taxon>
        <taxon>Pseudomonadota</taxon>
        <taxon>Betaproteobacteria</taxon>
        <taxon>Burkholderiales</taxon>
        <taxon>Burkholderiaceae</taxon>
        <taxon>Paraburkholderia</taxon>
    </lineage>
</organism>
<evidence type="ECO:0000313" key="7">
    <source>
        <dbReference type="EMBL" id="POR48133.1"/>
    </source>
</evidence>
<evidence type="ECO:0000259" key="5">
    <source>
        <dbReference type="Pfam" id="PF07731"/>
    </source>
</evidence>
<feature type="domain" description="Plastocyanin-like" evidence="5">
    <location>
        <begin position="417"/>
        <end position="527"/>
    </location>
</feature>
<dbReference type="PANTHER" id="PTHR11709:SF2">
    <property type="entry name" value="MULTICOPPER OXIDASE LPR1"/>
    <property type="match status" value="1"/>
</dbReference>
<dbReference type="PANTHER" id="PTHR11709">
    <property type="entry name" value="MULTI-COPPER OXIDASE"/>
    <property type="match status" value="1"/>
</dbReference>
<dbReference type="InterPro" id="IPR008972">
    <property type="entry name" value="Cupredoxin"/>
</dbReference>
<dbReference type="Gene3D" id="2.60.40.420">
    <property type="entry name" value="Cupredoxins - blue copper proteins"/>
    <property type="match status" value="3"/>
</dbReference>
<dbReference type="InterPro" id="IPR045087">
    <property type="entry name" value="Cu-oxidase_fam"/>
</dbReference>
<keyword evidence="2" id="KW-0479">Metal-binding</keyword>
<dbReference type="InterPro" id="IPR002355">
    <property type="entry name" value="Cu_oxidase_Cu_BS"/>
</dbReference>
<dbReference type="GO" id="GO:0016491">
    <property type="term" value="F:oxidoreductase activity"/>
    <property type="evidence" value="ECO:0007669"/>
    <property type="project" value="UniProtKB-KW"/>
</dbReference>
<dbReference type="InterPro" id="IPR011706">
    <property type="entry name" value="Cu-oxidase_C"/>
</dbReference>
<comment type="caution">
    <text evidence="7">The sequence shown here is derived from an EMBL/GenBank/DDBJ whole genome shotgun (WGS) entry which is preliminary data.</text>
</comment>
<keyword evidence="8" id="KW-1185">Reference proteome</keyword>
<accession>A0A2S4M086</accession>
<dbReference type="GO" id="GO:0005507">
    <property type="term" value="F:copper ion binding"/>
    <property type="evidence" value="ECO:0007669"/>
    <property type="project" value="InterPro"/>
</dbReference>
<keyword evidence="3" id="KW-0560">Oxidoreductase</keyword>
<evidence type="ECO:0000256" key="1">
    <source>
        <dbReference type="ARBA" id="ARBA00004418"/>
    </source>
</evidence>
<dbReference type="OrthoDB" id="9757546at2"/>
<dbReference type="PROSITE" id="PS00080">
    <property type="entry name" value="MULTICOPPER_OXIDASE2"/>
    <property type="match status" value="1"/>
</dbReference>
<dbReference type="Proteomes" id="UP000237381">
    <property type="component" value="Unassembled WGS sequence"/>
</dbReference>
<protein>
    <submittedName>
        <fullName evidence="7">Bilirubin oxidase</fullName>
    </submittedName>
</protein>
<evidence type="ECO:0000256" key="4">
    <source>
        <dbReference type="SAM" id="SignalP"/>
    </source>
</evidence>
<sequence>MKRRMFLSGVLGAATASLFARASLAGESGDGMSGMPGMADMTHAPAPAPLAPLAAVDALAAGAPLANLRTLANESREAGVFRATLIAQPAAHALLADTPPTTFWQYDSGAANNDGPMIGPLIDVREGDRVEIRFVNRLAQPTTIHWHGLPVPPDQDGNPANPIAPGAMHVYRFTLPKGSAGTYWYHPHPHMQTAEQVFRGLAGPIVVRSADDPLADWPERHLFVSDLKLAADGTIAANSMMDWMNGREGQFVLVNGAREPRIGIVRDERWRVWNGCNARYLLLAFDDGRAFAQVGTDGGLLGAPREGLTSLLLAPGERVELIVRAGQGASSARLLAAQYDRRKMAMTHGSLPPTPMATLAQVAFAPQAAFAGKALPAQLRPIAPLVPSNVKKSVVFGEAMDMHAMHQPGASQRRMPQGMHFMINGESYDPARITLTSRRNEVEQWTIANQTDMDHPFHLHGTQFQVLARESGGNRIDETVLAWRDTVNVKPGESVHLATVQHEAGDRMFHCHILEHEDLGMMGTLRVT</sequence>
<evidence type="ECO:0000259" key="6">
    <source>
        <dbReference type="Pfam" id="PF07732"/>
    </source>
</evidence>
<dbReference type="EMBL" id="PQGA01000015">
    <property type="protein sequence ID" value="POR48133.1"/>
    <property type="molecule type" value="Genomic_DNA"/>
</dbReference>
<dbReference type="AlphaFoldDB" id="A0A2S4M086"/>
<dbReference type="SUPFAM" id="SSF49503">
    <property type="entry name" value="Cupredoxins"/>
    <property type="match status" value="3"/>
</dbReference>
<name>A0A2S4M086_9BURK</name>
<dbReference type="GO" id="GO:0042597">
    <property type="term" value="C:periplasmic space"/>
    <property type="evidence" value="ECO:0007669"/>
    <property type="project" value="UniProtKB-SubCell"/>
</dbReference>
<feature type="chain" id="PRO_5015726771" evidence="4">
    <location>
        <begin position="23"/>
        <end position="528"/>
    </location>
</feature>
<dbReference type="InterPro" id="IPR011707">
    <property type="entry name" value="Cu-oxidase-like_N"/>
</dbReference>
<comment type="subcellular location">
    <subcellularLocation>
        <location evidence="1">Periplasm</location>
    </subcellularLocation>
</comment>
<feature type="domain" description="Plastocyanin-like" evidence="6">
    <location>
        <begin position="114"/>
        <end position="210"/>
    </location>
</feature>
<reference evidence="7 8" key="1">
    <citation type="submission" date="2018-01" db="EMBL/GenBank/DDBJ databases">
        <title>Genomic Encyclopedia of Type Strains, Phase III (KMG-III): the genomes of soil and plant-associated and newly described type strains.</title>
        <authorList>
            <person name="Whitman W."/>
        </authorList>
    </citation>
    <scope>NUCLEOTIDE SEQUENCE [LARGE SCALE GENOMIC DNA]</scope>
    <source>
        <strain evidence="7 8">JCM 18070</strain>
    </source>
</reference>
<feature type="signal peptide" evidence="4">
    <location>
        <begin position="1"/>
        <end position="22"/>
    </location>
</feature>
<dbReference type="Pfam" id="PF07732">
    <property type="entry name" value="Cu-oxidase_3"/>
    <property type="match status" value="1"/>
</dbReference>
<dbReference type="RefSeq" id="WP_103706428.1">
    <property type="nucleotide sequence ID" value="NZ_PQGA01000015.1"/>
</dbReference>
<evidence type="ECO:0000256" key="3">
    <source>
        <dbReference type="ARBA" id="ARBA00023002"/>
    </source>
</evidence>
<keyword evidence="4" id="KW-0732">Signal</keyword>
<dbReference type="CDD" id="cd13881">
    <property type="entry name" value="CuRO_2_McoC_like"/>
    <property type="match status" value="1"/>
</dbReference>